<dbReference type="AlphaFoldDB" id="A0A918U1U9"/>
<dbReference type="RefSeq" id="WP_190191709.1">
    <property type="nucleotide sequence ID" value="NZ_BMVU01000019.1"/>
</dbReference>
<organism evidence="3 4">
    <name type="scientific">Streptomyces minutiscleroticus</name>
    <dbReference type="NCBI Taxonomy" id="68238"/>
    <lineage>
        <taxon>Bacteria</taxon>
        <taxon>Bacillati</taxon>
        <taxon>Actinomycetota</taxon>
        <taxon>Actinomycetes</taxon>
        <taxon>Kitasatosporales</taxon>
        <taxon>Streptomycetaceae</taxon>
        <taxon>Streptomyces</taxon>
    </lineage>
</organism>
<proteinExistence type="predicted"/>
<gene>
    <name evidence="3" type="ORF">GCM10010358_40840</name>
</gene>
<dbReference type="SUPFAM" id="SSF51445">
    <property type="entry name" value="(Trans)glycosidases"/>
    <property type="match status" value="1"/>
</dbReference>
<keyword evidence="4" id="KW-1185">Reference proteome</keyword>
<dbReference type="InterPro" id="IPR017853">
    <property type="entry name" value="GH"/>
</dbReference>
<feature type="signal peptide" evidence="1">
    <location>
        <begin position="1"/>
        <end position="29"/>
    </location>
</feature>
<sequence>MRWLQRPRALLGLGFVLLLLVTGASPATAGAGPAAAAPAEAAAPVFKGRAFDTCRAPSKDTMRRWLSSPYRGVGVYFGGRGRACKEQKQLSRGWVRSVTAQGWRVLPLYVGSQSPCVRAAHKRQVRMGGHPWKQGRAEGRDAVRAAGRLAIGAGSALYLDMEAYDHRNKKCARSTLLFVRGWNREVRERGYVPGFYSSADHGVRHMEAARRAGTADLPAAIWYARWRVRASVTREPALSDGAWTGRRVHQYAGNVREKHGGRTLLIDRNLVHAPVANVH</sequence>
<reference evidence="3" key="2">
    <citation type="submission" date="2020-09" db="EMBL/GenBank/DDBJ databases">
        <authorList>
            <person name="Sun Q."/>
            <person name="Ohkuma M."/>
        </authorList>
    </citation>
    <scope>NUCLEOTIDE SEQUENCE</scope>
    <source>
        <strain evidence="3">JCM 4790</strain>
    </source>
</reference>
<evidence type="ECO:0000256" key="1">
    <source>
        <dbReference type="SAM" id="SignalP"/>
    </source>
</evidence>
<feature type="chain" id="PRO_5038480788" description="Rv2525c-like glycoside hydrolase-like domain-containing protein" evidence="1">
    <location>
        <begin position="30"/>
        <end position="279"/>
    </location>
</feature>
<evidence type="ECO:0000313" key="3">
    <source>
        <dbReference type="EMBL" id="GGX82487.1"/>
    </source>
</evidence>
<feature type="domain" description="Rv2525c-like glycoside hydrolase-like" evidence="2">
    <location>
        <begin position="64"/>
        <end position="271"/>
    </location>
</feature>
<dbReference type="Pfam" id="PF08924">
    <property type="entry name" value="Rv2525c_GlyHyd-like"/>
    <property type="match status" value="1"/>
</dbReference>
<reference evidence="3" key="1">
    <citation type="journal article" date="2014" name="Int. J. Syst. Evol. Microbiol.">
        <title>Complete genome sequence of Corynebacterium casei LMG S-19264T (=DSM 44701T), isolated from a smear-ripened cheese.</title>
        <authorList>
            <consortium name="US DOE Joint Genome Institute (JGI-PGF)"/>
            <person name="Walter F."/>
            <person name="Albersmeier A."/>
            <person name="Kalinowski J."/>
            <person name="Ruckert C."/>
        </authorList>
    </citation>
    <scope>NUCLEOTIDE SEQUENCE</scope>
    <source>
        <strain evidence="3">JCM 4790</strain>
    </source>
</reference>
<accession>A0A918U1U9</accession>
<keyword evidence="1" id="KW-0732">Signal</keyword>
<comment type="caution">
    <text evidence="3">The sequence shown here is derived from an EMBL/GenBank/DDBJ whole genome shotgun (WGS) entry which is preliminary data.</text>
</comment>
<dbReference type="EMBL" id="BMVU01000019">
    <property type="protein sequence ID" value="GGX82487.1"/>
    <property type="molecule type" value="Genomic_DNA"/>
</dbReference>
<dbReference type="Gene3D" id="3.20.20.80">
    <property type="entry name" value="Glycosidases"/>
    <property type="match status" value="1"/>
</dbReference>
<dbReference type="InterPro" id="IPR015020">
    <property type="entry name" value="Rv2525c-like_Glyco_Hydro-like"/>
</dbReference>
<evidence type="ECO:0000259" key="2">
    <source>
        <dbReference type="Pfam" id="PF08924"/>
    </source>
</evidence>
<evidence type="ECO:0000313" key="4">
    <source>
        <dbReference type="Proteomes" id="UP000619244"/>
    </source>
</evidence>
<name>A0A918U1U9_9ACTN</name>
<protein>
    <recommendedName>
        <fullName evidence="2">Rv2525c-like glycoside hydrolase-like domain-containing protein</fullName>
    </recommendedName>
</protein>
<dbReference type="Proteomes" id="UP000619244">
    <property type="component" value="Unassembled WGS sequence"/>
</dbReference>